<evidence type="ECO:0000256" key="2">
    <source>
        <dbReference type="SAM" id="MobiDB-lite"/>
    </source>
</evidence>
<reference evidence="4 5" key="1">
    <citation type="submission" date="2021-01" db="EMBL/GenBank/DDBJ databases">
        <title>Whole genome shotgun sequence of Planobispora longispora NBRC 13918.</title>
        <authorList>
            <person name="Komaki H."/>
            <person name="Tamura T."/>
        </authorList>
    </citation>
    <scope>NUCLEOTIDE SEQUENCE [LARGE SCALE GENOMIC DNA]</scope>
    <source>
        <strain evidence="4 5">NBRC 13918</strain>
    </source>
</reference>
<dbReference type="Gene3D" id="3.40.50.20">
    <property type="match status" value="1"/>
</dbReference>
<evidence type="ECO:0000256" key="1">
    <source>
        <dbReference type="PROSITE-ProRule" id="PRU00409"/>
    </source>
</evidence>
<dbReference type="AlphaFoldDB" id="A0A8J3W7U3"/>
<dbReference type="EMBL" id="BOOH01000052">
    <property type="protein sequence ID" value="GIH79939.1"/>
    <property type="molecule type" value="Genomic_DNA"/>
</dbReference>
<dbReference type="InterPro" id="IPR011761">
    <property type="entry name" value="ATP-grasp"/>
</dbReference>
<keyword evidence="5" id="KW-1185">Reference proteome</keyword>
<dbReference type="GO" id="GO:0005524">
    <property type="term" value="F:ATP binding"/>
    <property type="evidence" value="ECO:0007669"/>
    <property type="project" value="UniProtKB-UniRule"/>
</dbReference>
<proteinExistence type="predicted"/>
<dbReference type="SUPFAM" id="SSF56059">
    <property type="entry name" value="Glutathione synthetase ATP-binding domain-like"/>
    <property type="match status" value="1"/>
</dbReference>
<protein>
    <submittedName>
        <fullName evidence="4">Putative alpha-L-glutamate ligase</fullName>
    </submittedName>
</protein>
<feature type="region of interest" description="Disordered" evidence="2">
    <location>
        <begin position="324"/>
        <end position="349"/>
    </location>
</feature>
<dbReference type="InterPro" id="IPR013651">
    <property type="entry name" value="ATP-grasp_RimK-type"/>
</dbReference>
<dbReference type="Gene3D" id="3.30.1490.20">
    <property type="entry name" value="ATP-grasp fold, A domain"/>
    <property type="match status" value="1"/>
</dbReference>
<evidence type="ECO:0000313" key="4">
    <source>
        <dbReference type="EMBL" id="GIH79939.1"/>
    </source>
</evidence>
<dbReference type="Gene3D" id="3.30.470.20">
    <property type="entry name" value="ATP-grasp fold, B domain"/>
    <property type="match status" value="1"/>
</dbReference>
<organism evidence="4 5">
    <name type="scientific">Planobispora longispora</name>
    <dbReference type="NCBI Taxonomy" id="28887"/>
    <lineage>
        <taxon>Bacteria</taxon>
        <taxon>Bacillati</taxon>
        <taxon>Actinomycetota</taxon>
        <taxon>Actinomycetes</taxon>
        <taxon>Streptosporangiales</taxon>
        <taxon>Streptosporangiaceae</taxon>
        <taxon>Planobispora</taxon>
    </lineage>
</organism>
<comment type="caution">
    <text evidence="4">The sequence shown here is derived from an EMBL/GenBank/DDBJ whole genome shotgun (WGS) entry which is preliminary data.</text>
</comment>
<evidence type="ECO:0000313" key="5">
    <source>
        <dbReference type="Proteomes" id="UP000616724"/>
    </source>
</evidence>
<dbReference type="Proteomes" id="UP000616724">
    <property type="component" value="Unassembled WGS sequence"/>
</dbReference>
<dbReference type="Pfam" id="PF08443">
    <property type="entry name" value="RimK"/>
    <property type="match status" value="1"/>
</dbReference>
<sequence>MENEVNTSGLRLLIITGEGPANDDIRRLEGAARQRGHLPSVVPWNELSVALDDRGPRLCAGGVPLEVDGIIHQMSTDALDGLVILGAVEEDVPHLNSVDAVLRSADKFATHVRLVAHGVPTPPTAFCPNDDELRLFARDYGYPVVLKQPDGARGAEVTLAREESELFAKAASIRGRGTPLLVQRFVAEAAGINHRVIVVGGKFVAAVEQTGGRPGDFRSNGPGDVCRPVTLTEEEIEIVERTARAAELDLMSADLLRSEDGPVILETNSFPAFGGFDHVDLCAHVLDVIERKVREHVPLVLPQSPSSEELLVAEVEEELAIQSGKGSLAASAVRDASASGGEGPLSAST</sequence>
<keyword evidence="1" id="KW-0067">ATP-binding</keyword>
<keyword evidence="4" id="KW-0436">Ligase</keyword>
<dbReference type="PROSITE" id="PS50975">
    <property type="entry name" value="ATP_GRASP"/>
    <property type="match status" value="1"/>
</dbReference>
<feature type="domain" description="ATP-grasp" evidence="3">
    <location>
        <begin position="111"/>
        <end position="297"/>
    </location>
</feature>
<dbReference type="PANTHER" id="PTHR21621:SF0">
    <property type="entry name" value="BETA-CITRYLGLUTAMATE SYNTHASE B-RELATED"/>
    <property type="match status" value="1"/>
</dbReference>
<keyword evidence="1" id="KW-0547">Nucleotide-binding</keyword>
<dbReference type="GO" id="GO:0016879">
    <property type="term" value="F:ligase activity, forming carbon-nitrogen bonds"/>
    <property type="evidence" value="ECO:0007669"/>
    <property type="project" value="TreeGrafter"/>
</dbReference>
<evidence type="ECO:0000259" key="3">
    <source>
        <dbReference type="PROSITE" id="PS50975"/>
    </source>
</evidence>
<dbReference type="GO" id="GO:0005737">
    <property type="term" value="C:cytoplasm"/>
    <property type="evidence" value="ECO:0007669"/>
    <property type="project" value="TreeGrafter"/>
</dbReference>
<name>A0A8J3W7U3_9ACTN</name>
<accession>A0A8J3W7U3</accession>
<dbReference type="PANTHER" id="PTHR21621">
    <property type="entry name" value="RIBOSOMAL PROTEIN S6 MODIFICATION PROTEIN"/>
    <property type="match status" value="1"/>
</dbReference>
<dbReference type="GO" id="GO:0046872">
    <property type="term" value="F:metal ion binding"/>
    <property type="evidence" value="ECO:0007669"/>
    <property type="project" value="InterPro"/>
</dbReference>
<gene>
    <name evidence="4" type="primary">rimK</name>
    <name evidence="4" type="ORF">Plo01_63680</name>
</gene>
<dbReference type="InterPro" id="IPR013815">
    <property type="entry name" value="ATP_grasp_subdomain_1"/>
</dbReference>